<dbReference type="SMART" id="SM00434">
    <property type="entry name" value="TOP4c"/>
    <property type="match status" value="1"/>
</dbReference>
<dbReference type="InterPro" id="IPR035516">
    <property type="entry name" value="Gyrase/topoIV_suA_C"/>
</dbReference>
<keyword evidence="3 6" id="KW-0799">Topoisomerase</keyword>
<dbReference type="SUPFAM" id="SSF56719">
    <property type="entry name" value="Type II DNA topoisomerase"/>
    <property type="match status" value="1"/>
</dbReference>
<feature type="active site" description="O-(5'-phospho-DNA)-tyrosine intermediate" evidence="6">
    <location>
        <position position="115"/>
    </location>
</feature>
<feature type="domain" description="Topo IIA-type catalytic" evidence="7">
    <location>
        <begin position="27"/>
        <end position="487"/>
    </location>
</feature>
<sequence>MNIININKILKNSYLDYSMSVIVARAIPDIRDGLKPVHRRILYSMYKLNLNYNNKFKKSARVVGEVLGKYHPHGDSSVYNAIVRMVQKWTLRYPLLLGQGNFGSIESDAAAAMRYTEIKLSKISKEISFKKIKYIVKMKSNFDNSLKEPIYLPIEFPNLLINGSYGIAVGMATNMVPHNLSEIIDTIGLYIKNPNIKKKEMFKYIKGPDFPTGGTIIYNDYKYLYKGKGKITLIAKYKINYKKKIIIIKEIPYQVSKLNILDQIKKNIKYNKIIGISKIIDKTDRKGINIYFYIKKKYNINICLNQLLKYSQLKIHININNLVLVKSKPKVLNFKKIIYYYIKHNHKLYKKDILYKYKLNKNKLLLLNSILKIIINIKDVLDLFKKSKSKKYLMKKLHEKYNLSNKIILKILKMRLYKLSNYEYLNLQKNKKLLLNKINKLKKILSSKKIRINNIYKKLLKIKNKYKDKRKTIININNLNINNYNKLIHNNKIIIIFFKTYIIKLIFNLKKILKNKIFNKNINKIIINNSNNKYLFCFTKKGIYFKININNLKYNNIYNIDKFIILNKKDKIISIVKNNNIKKYKYIYIITKYGYIKKKKIKTLIKYKKKKIFLNKKDYLLKCFFIKKKKNLFLINIINKKNKQNNLILKKYYIKYNINNILISNILYIKNFINIKLKYKYIIYITYNNILKILKITKIKNFIKKKEKIIYINYIYKQKNIIIINKDNNLFIYKLYNILFIKKKKYLKIKNKISKILLF</sequence>
<organism evidence="8">
    <name type="scientific">Candidatus Shikimatogenerans sp. Tduv</name>
    <dbReference type="NCBI Taxonomy" id="3158567"/>
    <lineage>
        <taxon>Bacteria</taxon>
        <taxon>Pseudomonadati</taxon>
        <taxon>Bacteroidota</taxon>
        <taxon>Flavobacteriia</taxon>
        <taxon>Flavobacteriales</taxon>
        <taxon>Candidatus Shikimatogenerans</taxon>
    </lineage>
</organism>
<name>A0AAU7QR72_9FLAO</name>
<evidence type="ECO:0000259" key="7">
    <source>
        <dbReference type="PROSITE" id="PS52040"/>
    </source>
</evidence>
<keyword evidence="4 6" id="KW-0238">DNA-binding</keyword>
<keyword evidence="5 6" id="KW-0413">Isomerase</keyword>
<evidence type="ECO:0000256" key="1">
    <source>
        <dbReference type="ARBA" id="ARBA00000185"/>
    </source>
</evidence>
<dbReference type="Gene3D" id="2.120.10.90">
    <property type="entry name" value="DNA gyrase/topoisomerase IV, subunit A, C-terminal"/>
    <property type="match status" value="1"/>
</dbReference>
<proteinExistence type="inferred from homology"/>
<dbReference type="GO" id="GO:0003918">
    <property type="term" value="F:DNA topoisomerase type II (double strand cut, ATP-hydrolyzing) activity"/>
    <property type="evidence" value="ECO:0007669"/>
    <property type="project" value="UniProtKB-EC"/>
</dbReference>
<dbReference type="PANTHER" id="PTHR43493:SF5">
    <property type="entry name" value="DNA GYRASE SUBUNIT A, CHLOROPLASTIC_MITOCHONDRIAL"/>
    <property type="match status" value="1"/>
</dbReference>
<evidence type="ECO:0000256" key="5">
    <source>
        <dbReference type="ARBA" id="ARBA00023235"/>
    </source>
</evidence>
<dbReference type="GO" id="GO:0005737">
    <property type="term" value="C:cytoplasm"/>
    <property type="evidence" value="ECO:0007669"/>
    <property type="project" value="TreeGrafter"/>
</dbReference>
<evidence type="ECO:0000256" key="6">
    <source>
        <dbReference type="PROSITE-ProRule" id="PRU01384"/>
    </source>
</evidence>
<evidence type="ECO:0000256" key="2">
    <source>
        <dbReference type="ARBA" id="ARBA00008263"/>
    </source>
</evidence>
<evidence type="ECO:0000256" key="4">
    <source>
        <dbReference type="ARBA" id="ARBA00023125"/>
    </source>
</evidence>
<dbReference type="InterPro" id="IPR013760">
    <property type="entry name" value="Topo_IIA-like_dom_sf"/>
</dbReference>
<dbReference type="GO" id="GO:0003677">
    <property type="term" value="F:DNA binding"/>
    <property type="evidence" value="ECO:0007669"/>
    <property type="project" value="UniProtKB-UniRule"/>
</dbReference>
<comment type="similarity">
    <text evidence="2">Belongs to the type II topoisomerase GyrA/ParC subunit family.</text>
</comment>
<evidence type="ECO:0000256" key="3">
    <source>
        <dbReference type="ARBA" id="ARBA00023029"/>
    </source>
</evidence>
<dbReference type="Gene3D" id="1.10.268.10">
    <property type="entry name" value="Topoisomerase, domain 3"/>
    <property type="match status" value="1"/>
</dbReference>
<dbReference type="InterPro" id="IPR050220">
    <property type="entry name" value="Type_II_DNA_Topoisomerases"/>
</dbReference>
<dbReference type="GO" id="GO:0009330">
    <property type="term" value="C:DNA topoisomerase type II (double strand cut, ATP-hydrolyzing) complex"/>
    <property type="evidence" value="ECO:0007669"/>
    <property type="project" value="TreeGrafter"/>
</dbReference>
<dbReference type="SUPFAM" id="SSF101904">
    <property type="entry name" value="GyrA/ParC C-terminal domain-like"/>
    <property type="match status" value="1"/>
</dbReference>
<comment type="catalytic activity">
    <reaction evidence="1 6">
        <text>ATP-dependent breakage, passage and rejoining of double-stranded DNA.</text>
        <dbReference type="EC" id="5.6.2.2"/>
    </reaction>
</comment>
<dbReference type="Gene3D" id="3.90.199.10">
    <property type="entry name" value="Topoisomerase II, domain 5"/>
    <property type="match status" value="1"/>
</dbReference>
<protein>
    <submittedName>
        <fullName evidence="8">DNA gyrase subunit A</fullName>
    </submittedName>
</protein>
<dbReference type="Pfam" id="PF00521">
    <property type="entry name" value="DNA_topoisoIV"/>
    <property type="match status" value="1"/>
</dbReference>
<gene>
    <name evidence="8" type="ORF">ABNO50_00425</name>
</gene>
<dbReference type="EMBL" id="CP157894">
    <property type="protein sequence ID" value="XBT18447.1"/>
    <property type="molecule type" value="Genomic_DNA"/>
</dbReference>
<evidence type="ECO:0000313" key="8">
    <source>
        <dbReference type="EMBL" id="XBT18447.1"/>
    </source>
</evidence>
<reference evidence="8" key="1">
    <citation type="submission" date="2024-06" db="EMBL/GenBank/DDBJ databases">
        <title>Diversity, functionality, and evolutionary history of bacterial symbionts in false click beetles (Coleoptera, Throscidae).</title>
        <authorList>
            <person name="Wierz J.C."/>
            <person name="Malm H."/>
            <person name="Kaltenpoth M."/>
            <person name="Engl T."/>
        </authorList>
    </citation>
    <scope>NUCLEOTIDE SEQUENCE</scope>
    <source>
        <strain evidence="8">Tduv</strain>
    </source>
</reference>
<accession>A0AAU7QR72</accession>
<dbReference type="AlphaFoldDB" id="A0AAU7QR72"/>
<dbReference type="PANTHER" id="PTHR43493">
    <property type="entry name" value="DNA GYRASE/TOPOISOMERASE SUBUNIT A"/>
    <property type="match status" value="1"/>
</dbReference>
<dbReference type="GO" id="GO:0006265">
    <property type="term" value="P:DNA topological change"/>
    <property type="evidence" value="ECO:0007669"/>
    <property type="project" value="UniProtKB-UniRule"/>
</dbReference>
<dbReference type="Gene3D" id="3.30.1360.40">
    <property type="match status" value="1"/>
</dbReference>
<dbReference type="PROSITE" id="PS52040">
    <property type="entry name" value="TOPO_IIA"/>
    <property type="match status" value="1"/>
</dbReference>
<dbReference type="InterPro" id="IPR013758">
    <property type="entry name" value="Topo_IIA_A/C_ab"/>
</dbReference>
<dbReference type="InterPro" id="IPR002205">
    <property type="entry name" value="Topo_IIA_dom_A"/>
</dbReference>
<dbReference type="InterPro" id="IPR013757">
    <property type="entry name" value="Topo_IIA_A_a_sf"/>
</dbReference>
<dbReference type="GO" id="GO:0005524">
    <property type="term" value="F:ATP binding"/>
    <property type="evidence" value="ECO:0007669"/>
    <property type="project" value="InterPro"/>
</dbReference>